<dbReference type="AlphaFoldDB" id="A0A251X3D8"/>
<name>A0A251X3D8_9GAMM</name>
<dbReference type="Proteomes" id="UP000194798">
    <property type="component" value="Unassembled WGS sequence"/>
</dbReference>
<reference evidence="1 2" key="1">
    <citation type="submission" date="2016-12" db="EMBL/GenBank/DDBJ databases">
        <title>Thioflexothrix psekupsii D3 genome sequencing and assembly.</title>
        <authorList>
            <person name="Fomenkov A."/>
            <person name="Vincze T."/>
            <person name="Grabovich M."/>
            <person name="Anton B.P."/>
            <person name="Dubinina G."/>
            <person name="Orlova M."/>
            <person name="Belousova E."/>
            <person name="Roberts R.J."/>
        </authorList>
    </citation>
    <scope>NUCLEOTIDE SEQUENCE [LARGE SCALE GENOMIC DNA]</scope>
    <source>
        <strain evidence="1">D3</strain>
    </source>
</reference>
<evidence type="ECO:0000313" key="2">
    <source>
        <dbReference type="Proteomes" id="UP000194798"/>
    </source>
</evidence>
<comment type="caution">
    <text evidence="1">The sequence shown here is derived from an EMBL/GenBank/DDBJ whole genome shotgun (WGS) entry which is preliminary data.</text>
</comment>
<protein>
    <recommendedName>
        <fullName evidence="3">Carboxypeptidase regulatory-like domain-containing protein</fullName>
    </recommendedName>
</protein>
<accession>A0A251X3D8</accession>
<sequence>MNRMKVFLFMLACCWLFWLFPSPFSLNITVRDDDGHPVSGATVSGSFYRDRVFMGIKSPFHRGETDENGFVRLYGSDNLYVDVWARKDGYYDTTHQVLVRGGVPDQVQVLLRKKHNPIAMHARHANITLPEYNREFGYDLLKGDLVMPGRNGVNTDIILRVDRWTPRPEELGAELTIRFPHQMDGQVPMELKDVWGTSDFKTAYAAPEDGYAGILQASFKDRLGPGPGSRFGAEGHYEKININKPFFMRIRSGTDENGRMLANYCKVAPGVNIHRWGRTSPMPTVVMRHYCNPVPNDRNVEFDIRRNLIKRPKEDTYAVNEP</sequence>
<evidence type="ECO:0008006" key="3">
    <source>
        <dbReference type="Google" id="ProtNLM"/>
    </source>
</evidence>
<gene>
    <name evidence="1" type="ORF">TPSD3_16645</name>
</gene>
<evidence type="ECO:0000313" key="1">
    <source>
        <dbReference type="EMBL" id="OUD11682.1"/>
    </source>
</evidence>
<dbReference type="OrthoDB" id="7064616at2"/>
<dbReference type="EMBL" id="MSLT01000024">
    <property type="protein sequence ID" value="OUD11682.1"/>
    <property type="molecule type" value="Genomic_DNA"/>
</dbReference>
<dbReference type="RefSeq" id="WP_086489699.1">
    <property type="nucleotide sequence ID" value="NZ_MSLT01000024.1"/>
</dbReference>
<keyword evidence="2" id="KW-1185">Reference proteome</keyword>
<organism evidence="1 2">
    <name type="scientific">Thioflexithrix psekupsensis</name>
    <dbReference type="NCBI Taxonomy" id="1570016"/>
    <lineage>
        <taxon>Bacteria</taxon>
        <taxon>Pseudomonadati</taxon>
        <taxon>Pseudomonadota</taxon>
        <taxon>Gammaproteobacteria</taxon>
        <taxon>Thiotrichales</taxon>
        <taxon>Thioflexithrix</taxon>
    </lineage>
</organism>
<proteinExistence type="predicted"/>
<dbReference type="Gene3D" id="2.60.40.1120">
    <property type="entry name" value="Carboxypeptidase-like, regulatory domain"/>
    <property type="match status" value="1"/>
</dbReference>